<keyword evidence="1" id="KW-0808">Transferase</keyword>
<name>A0ABP0S201_9DINO</name>
<protein>
    <submittedName>
        <fullName evidence="1">Tyrosine kinase specific for activated (GTP-bound) p21cdc42Hs/ leucine rich repeat protein</fullName>
    </submittedName>
</protein>
<sequence length="354" mass="38744">FATMFGQAYSSLPAGLFDNTPDLFLLSTVVTGLSNAPNSWPEGILDGLTKLEQLHIALNGLVCPYTEIPDAVVTGLKNMKELRGFVIWGCQEITSLPKNLFKQNTKLEVVYLFNNGITSFDENLFATTDGGLKILAVDYNNHSLDCAYAMRWGSLYPGVDDAVLANEQESACYDRCGDVCPMVLKAKTLNPGVYVTFGNWRYQTLEPDGGYSGGSLLEMDSETDAEKNIAAERYALQVIGEAGCRSWALSSRTEDHETFRKLCSDMSMAQIRADAKSDAQHALRHKHGLHQGPKTPQPSWPGGCAQYCDYFMATCTAPSGPIGRYYSSTTECREECAKIPVTAPTIQQGNTMAC</sequence>
<keyword evidence="2" id="KW-1185">Reference proteome</keyword>
<evidence type="ECO:0000313" key="2">
    <source>
        <dbReference type="Proteomes" id="UP001642464"/>
    </source>
</evidence>
<gene>
    <name evidence="1" type="ORF">SCF082_LOCUS49540</name>
</gene>
<comment type="caution">
    <text evidence="1">The sequence shown here is derived from an EMBL/GenBank/DDBJ whole genome shotgun (WGS) entry which is preliminary data.</text>
</comment>
<evidence type="ECO:0000313" key="1">
    <source>
        <dbReference type="EMBL" id="CAK9106352.1"/>
    </source>
</evidence>
<keyword evidence="1" id="KW-0418">Kinase</keyword>
<proteinExistence type="predicted"/>
<dbReference type="Proteomes" id="UP001642464">
    <property type="component" value="Unassembled WGS sequence"/>
</dbReference>
<reference evidence="1 2" key="1">
    <citation type="submission" date="2024-02" db="EMBL/GenBank/DDBJ databases">
        <authorList>
            <person name="Chen Y."/>
            <person name="Shah S."/>
            <person name="Dougan E. K."/>
            <person name="Thang M."/>
            <person name="Chan C."/>
        </authorList>
    </citation>
    <scope>NUCLEOTIDE SEQUENCE [LARGE SCALE GENOMIC DNA]</scope>
</reference>
<dbReference type="SUPFAM" id="SSF52058">
    <property type="entry name" value="L domain-like"/>
    <property type="match status" value="1"/>
</dbReference>
<feature type="non-terminal residue" evidence="1">
    <location>
        <position position="354"/>
    </location>
</feature>
<dbReference type="InterPro" id="IPR032675">
    <property type="entry name" value="LRR_dom_sf"/>
</dbReference>
<dbReference type="EMBL" id="CAXAMM010042708">
    <property type="protein sequence ID" value="CAK9106352.1"/>
    <property type="molecule type" value="Genomic_DNA"/>
</dbReference>
<dbReference type="Gene3D" id="3.80.10.10">
    <property type="entry name" value="Ribonuclease Inhibitor"/>
    <property type="match status" value="1"/>
</dbReference>
<accession>A0ABP0S201</accession>
<dbReference type="GO" id="GO:0016301">
    <property type="term" value="F:kinase activity"/>
    <property type="evidence" value="ECO:0007669"/>
    <property type="project" value="UniProtKB-KW"/>
</dbReference>
<feature type="non-terminal residue" evidence="1">
    <location>
        <position position="1"/>
    </location>
</feature>
<organism evidence="1 2">
    <name type="scientific">Durusdinium trenchii</name>
    <dbReference type="NCBI Taxonomy" id="1381693"/>
    <lineage>
        <taxon>Eukaryota</taxon>
        <taxon>Sar</taxon>
        <taxon>Alveolata</taxon>
        <taxon>Dinophyceae</taxon>
        <taxon>Suessiales</taxon>
        <taxon>Symbiodiniaceae</taxon>
        <taxon>Durusdinium</taxon>
    </lineage>
</organism>